<evidence type="ECO:0000313" key="1">
    <source>
        <dbReference type="EMBL" id="KAJ1938085.1"/>
    </source>
</evidence>
<dbReference type="Proteomes" id="UP001150603">
    <property type="component" value="Unassembled WGS sequence"/>
</dbReference>
<evidence type="ECO:0000313" key="2">
    <source>
        <dbReference type="Proteomes" id="UP001150603"/>
    </source>
</evidence>
<protein>
    <submittedName>
        <fullName evidence="1">Uncharacterized protein</fullName>
    </submittedName>
</protein>
<reference evidence="1" key="1">
    <citation type="submission" date="2022-07" db="EMBL/GenBank/DDBJ databases">
        <title>Phylogenomic reconstructions and comparative analyses of Kickxellomycotina fungi.</title>
        <authorList>
            <person name="Reynolds N.K."/>
            <person name="Stajich J.E."/>
            <person name="Barry K."/>
            <person name="Grigoriev I.V."/>
            <person name="Crous P."/>
            <person name="Smith M.E."/>
        </authorList>
    </citation>
    <scope>NUCLEOTIDE SEQUENCE</scope>
    <source>
        <strain evidence="1">NRRL 5244</strain>
    </source>
</reference>
<sequence>MNGIKYTEGQCILPYVGDRIQPILNPSSPAMMCRTENKNLTASMTCPIKAGSTITVEWHWREDFPNDVISFNHFGPCIAYMAPLESKGHGDVWFKIFEEGYDASTKKWCVDKIRERSAHGQWNIPIPADIKPGDYMIRTEIIALHEAHNKNGAQYYPNCIQARIEGSGSATPEGYAIPGIYKATDAGILFDLRKQYTSYPIPGPPLYKSGSTGTNQNAAPYSSQVATETQTPTAIPSVTQSNVYAATSATSRCRH</sequence>
<accession>A0ACC1J528</accession>
<proteinExistence type="predicted"/>
<keyword evidence="2" id="KW-1185">Reference proteome</keyword>
<dbReference type="EMBL" id="JANBPW010003295">
    <property type="protein sequence ID" value="KAJ1938085.1"/>
    <property type="molecule type" value="Genomic_DNA"/>
</dbReference>
<organism evidence="1 2">
    <name type="scientific">Linderina macrospora</name>
    <dbReference type="NCBI Taxonomy" id="4868"/>
    <lineage>
        <taxon>Eukaryota</taxon>
        <taxon>Fungi</taxon>
        <taxon>Fungi incertae sedis</taxon>
        <taxon>Zoopagomycota</taxon>
        <taxon>Kickxellomycotina</taxon>
        <taxon>Kickxellomycetes</taxon>
        <taxon>Kickxellales</taxon>
        <taxon>Kickxellaceae</taxon>
        <taxon>Linderina</taxon>
    </lineage>
</organism>
<comment type="caution">
    <text evidence="1">The sequence shown here is derived from an EMBL/GenBank/DDBJ whole genome shotgun (WGS) entry which is preliminary data.</text>
</comment>
<name>A0ACC1J528_9FUNG</name>
<gene>
    <name evidence="1" type="ORF">FBU59_004553</name>
</gene>